<evidence type="ECO:0000313" key="1">
    <source>
        <dbReference type="EMBL" id="MDN3591877.1"/>
    </source>
</evidence>
<protein>
    <submittedName>
        <fullName evidence="1">Uncharacterized protein</fullName>
    </submittedName>
</protein>
<organism evidence="1 2">
    <name type="scientific">Methylobacterium adhaesivum</name>
    <dbReference type="NCBI Taxonomy" id="333297"/>
    <lineage>
        <taxon>Bacteria</taxon>
        <taxon>Pseudomonadati</taxon>
        <taxon>Pseudomonadota</taxon>
        <taxon>Alphaproteobacteria</taxon>
        <taxon>Hyphomicrobiales</taxon>
        <taxon>Methylobacteriaceae</taxon>
        <taxon>Methylobacterium</taxon>
    </lineage>
</organism>
<dbReference type="Proteomes" id="UP001224644">
    <property type="component" value="Unassembled WGS sequence"/>
</dbReference>
<dbReference type="RefSeq" id="WP_238227673.1">
    <property type="nucleotide sequence ID" value="NZ_BPQD01000033.1"/>
</dbReference>
<name>A0ABT8BK75_9HYPH</name>
<reference evidence="2" key="1">
    <citation type="journal article" date="2019" name="Int. J. Syst. Evol. Microbiol.">
        <title>The Global Catalogue of Microorganisms (GCM) 10K type strain sequencing project: providing services to taxonomists for standard genome sequencing and annotation.</title>
        <authorList>
            <consortium name="The Broad Institute Genomics Platform"/>
            <consortium name="The Broad Institute Genome Sequencing Center for Infectious Disease"/>
            <person name="Wu L."/>
            <person name="Ma J."/>
        </authorList>
    </citation>
    <scope>NUCLEOTIDE SEQUENCE [LARGE SCALE GENOMIC DNA]</scope>
    <source>
        <strain evidence="2">CECT 7069</strain>
    </source>
</reference>
<evidence type="ECO:0000313" key="2">
    <source>
        <dbReference type="Proteomes" id="UP001224644"/>
    </source>
</evidence>
<comment type="caution">
    <text evidence="1">The sequence shown here is derived from an EMBL/GenBank/DDBJ whole genome shotgun (WGS) entry which is preliminary data.</text>
</comment>
<keyword evidence="2" id="KW-1185">Reference proteome</keyword>
<gene>
    <name evidence="1" type="ORF">QWZ12_14830</name>
</gene>
<accession>A0ABT8BK75</accession>
<sequence length="70" mass="7665">MGTPRDLKVQMAAETRARERAQAVAKLQATRADKAEAALAQALAERDAWRERALAASPLDERLDPPVQPD</sequence>
<proteinExistence type="predicted"/>
<dbReference type="EMBL" id="JAUFPX010000013">
    <property type="protein sequence ID" value="MDN3591877.1"/>
    <property type="molecule type" value="Genomic_DNA"/>
</dbReference>